<dbReference type="GO" id="GO:0005975">
    <property type="term" value="P:carbohydrate metabolic process"/>
    <property type="evidence" value="ECO:0007669"/>
    <property type="project" value="InterPro"/>
</dbReference>
<evidence type="ECO:0000313" key="8">
    <source>
        <dbReference type="Proteomes" id="UP001054837"/>
    </source>
</evidence>
<dbReference type="PROSITE" id="PS01095">
    <property type="entry name" value="GH18_1"/>
    <property type="match status" value="1"/>
</dbReference>
<proteinExistence type="inferred from homology"/>
<dbReference type="InterPro" id="IPR001579">
    <property type="entry name" value="Glyco_hydro_18_chit_AS"/>
</dbReference>
<feature type="chain" id="PRO_5043932558" evidence="5">
    <location>
        <begin position="20"/>
        <end position="379"/>
    </location>
</feature>
<dbReference type="Gene3D" id="3.20.20.80">
    <property type="entry name" value="Glycosidases"/>
    <property type="match status" value="1"/>
</dbReference>
<dbReference type="InterPro" id="IPR001223">
    <property type="entry name" value="Glyco_hydro18_cat"/>
</dbReference>
<evidence type="ECO:0000256" key="2">
    <source>
        <dbReference type="ARBA" id="ARBA00023295"/>
    </source>
</evidence>
<dbReference type="InterPro" id="IPR011583">
    <property type="entry name" value="Chitinase_II/V-like_cat"/>
</dbReference>
<protein>
    <submittedName>
        <fullName evidence="7">Acidic mammalian chitinase</fullName>
    </submittedName>
</protein>
<keyword evidence="5" id="KW-0732">Signal</keyword>
<dbReference type="GO" id="GO:0006032">
    <property type="term" value="P:chitin catabolic process"/>
    <property type="evidence" value="ECO:0007669"/>
    <property type="project" value="TreeGrafter"/>
</dbReference>
<accession>A0AAV4VSZ7</accession>
<dbReference type="PROSITE" id="PS51910">
    <property type="entry name" value="GH18_2"/>
    <property type="match status" value="1"/>
</dbReference>
<evidence type="ECO:0000256" key="3">
    <source>
        <dbReference type="RuleBase" id="RU000489"/>
    </source>
</evidence>
<keyword evidence="2 3" id="KW-0326">Glycosidase</keyword>
<dbReference type="EMBL" id="BPLQ01013532">
    <property type="protein sequence ID" value="GIY72931.1"/>
    <property type="molecule type" value="Genomic_DNA"/>
</dbReference>
<evidence type="ECO:0000256" key="4">
    <source>
        <dbReference type="RuleBase" id="RU004453"/>
    </source>
</evidence>
<dbReference type="PANTHER" id="PTHR11177">
    <property type="entry name" value="CHITINASE"/>
    <property type="match status" value="1"/>
</dbReference>
<comment type="similarity">
    <text evidence="4">Belongs to the glycosyl hydrolase 18 family.</text>
</comment>
<feature type="domain" description="GH18" evidence="6">
    <location>
        <begin position="29"/>
        <end position="379"/>
    </location>
</feature>
<feature type="signal peptide" evidence="5">
    <location>
        <begin position="1"/>
        <end position="19"/>
    </location>
</feature>
<dbReference type="Proteomes" id="UP001054837">
    <property type="component" value="Unassembled WGS sequence"/>
</dbReference>
<dbReference type="GO" id="GO:0008061">
    <property type="term" value="F:chitin binding"/>
    <property type="evidence" value="ECO:0007669"/>
    <property type="project" value="InterPro"/>
</dbReference>
<comment type="caution">
    <text evidence="7">The sequence shown here is derived from an EMBL/GenBank/DDBJ whole genome shotgun (WGS) entry which is preliminary data.</text>
</comment>
<dbReference type="InterPro" id="IPR029070">
    <property type="entry name" value="Chitinase_insertion_sf"/>
</dbReference>
<dbReference type="SUPFAM" id="SSF54556">
    <property type="entry name" value="Chitinase insertion domain"/>
    <property type="match status" value="1"/>
</dbReference>
<sequence length="379" mass="42586">MKLVIKCLILIYTANLALSLIQSKEKPDLLRVCYYTVGSPAPILLDTSLCTHIIAGFSSVTNGVIDLGTEDRKKLYFQTTDLKKQNPNLKVLLTVGGGGNDGGFSDAFNSTLGRTKFIISVLATLGKYNFDGLDVDWEFPVWNDNVKSDKDNFSHFLKEFKALSGIYAHLVQKPPAILSVAVAAVSTIIDSSYDVQEMAKYVDFINLMSYDFHDYFWYYPFTGHNSPLFNSSREKAYFATLNTAWSANYWNQKGMPKSKIMIGVPTYAHTYTLLNPHFHNVDDPASGTKGDITFSDVCKLIAFGATRVFDNESEVPYAYKGYDWVSYEDEVSIRGKAKWILSEGYGGVMTYNLNSDDWLCACSETSFPLHRIIYDVFTK</sequence>
<dbReference type="PANTHER" id="PTHR11177:SF390">
    <property type="entry name" value="CHITINASE 11"/>
    <property type="match status" value="1"/>
</dbReference>
<reference evidence="7 8" key="1">
    <citation type="submission" date="2021-06" db="EMBL/GenBank/DDBJ databases">
        <title>Caerostris darwini draft genome.</title>
        <authorList>
            <person name="Kono N."/>
            <person name="Arakawa K."/>
        </authorList>
    </citation>
    <scope>NUCLEOTIDE SEQUENCE [LARGE SCALE GENOMIC DNA]</scope>
</reference>
<dbReference type="InterPro" id="IPR017853">
    <property type="entry name" value="GH"/>
</dbReference>
<evidence type="ECO:0000259" key="6">
    <source>
        <dbReference type="PROSITE" id="PS51910"/>
    </source>
</evidence>
<dbReference type="InterPro" id="IPR050314">
    <property type="entry name" value="Glycosyl_Hydrlase_18"/>
</dbReference>
<organism evidence="7 8">
    <name type="scientific">Caerostris darwini</name>
    <dbReference type="NCBI Taxonomy" id="1538125"/>
    <lineage>
        <taxon>Eukaryota</taxon>
        <taxon>Metazoa</taxon>
        <taxon>Ecdysozoa</taxon>
        <taxon>Arthropoda</taxon>
        <taxon>Chelicerata</taxon>
        <taxon>Arachnida</taxon>
        <taxon>Araneae</taxon>
        <taxon>Araneomorphae</taxon>
        <taxon>Entelegynae</taxon>
        <taxon>Araneoidea</taxon>
        <taxon>Araneidae</taxon>
        <taxon>Caerostris</taxon>
    </lineage>
</organism>
<dbReference type="AlphaFoldDB" id="A0AAV4VSZ7"/>
<gene>
    <name evidence="7" type="primary">CHIA</name>
    <name evidence="7" type="ORF">CDAR_277451</name>
</gene>
<dbReference type="Gene3D" id="3.10.50.10">
    <property type="match status" value="1"/>
</dbReference>
<name>A0AAV4VSZ7_9ARAC</name>
<evidence type="ECO:0000313" key="7">
    <source>
        <dbReference type="EMBL" id="GIY72931.1"/>
    </source>
</evidence>
<dbReference type="Pfam" id="PF00704">
    <property type="entry name" value="Glyco_hydro_18"/>
    <property type="match status" value="1"/>
</dbReference>
<dbReference type="GO" id="GO:0005576">
    <property type="term" value="C:extracellular region"/>
    <property type="evidence" value="ECO:0007669"/>
    <property type="project" value="TreeGrafter"/>
</dbReference>
<evidence type="ECO:0000256" key="1">
    <source>
        <dbReference type="ARBA" id="ARBA00022801"/>
    </source>
</evidence>
<keyword evidence="1 3" id="KW-0378">Hydrolase</keyword>
<dbReference type="GO" id="GO:0004568">
    <property type="term" value="F:chitinase activity"/>
    <property type="evidence" value="ECO:0007669"/>
    <property type="project" value="UniProtKB-ARBA"/>
</dbReference>
<dbReference type="SUPFAM" id="SSF51445">
    <property type="entry name" value="(Trans)glycosidases"/>
    <property type="match status" value="1"/>
</dbReference>
<evidence type="ECO:0000256" key="5">
    <source>
        <dbReference type="SAM" id="SignalP"/>
    </source>
</evidence>
<dbReference type="SMART" id="SM00636">
    <property type="entry name" value="Glyco_18"/>
    <property type="match status" value="1"/>
</dbReference>
<keyword evidence="8" id="KW-1185">Reference proteome</keyword>